<dbReference type="AlphaFoldDB" id="A0AAU4K6P8"/>
<evidence type="ECO:0000313" key="3">
    <source>
        <dbReference type="EMBL" id="WUM21713.1"/>
    </source>
</evidence>
<keyword evidence="4" id="KW-1185">Reference proteome</keyword>
<dbReference type="RefSeq" id="WP_328858710.1">
    <property type="nucleotide sequence ID" value="NZ_CP108021.1"/>
</dbReference>
<reference evidence="3 4" key="1">
    <citation type="submission" date="2022-10" db="EMBL/GenBank/DDBJ databases">
        <title>The complete genomes of actinobacterial strains from the NBC collection.</title>
        <authorList>
            <person name="Joergensen T.S."/>
            <person name="Alvarez Arevalo M."/>
            <person name="Sterndorff E.B."/>
            <person name="Faurdal D."/>
            <person name="Vuksanovic O."/>
            <person name="Mourched A.-S."/>
            <person name="Charusanti P."/>
            <person name="Shaw S."/>
            <person name="Blin K."/>
            <person name="Weber T."/>
        </authorList>
    </citation>
    <scope>NUCLEOTIDE SEQUENCE [LARGE SCALE GENOMIC DNA]</scope>
    <source>
        <strain evidence="3 4">NBC_00319</strain>
    </source>
</reference>
<sequence length="146" mass="14769">MTITPSAVDTVTKKLSRKSRSTDRAKTVLPLVLGGGRAALGLSMLLAPAKTNALLAGADAKLPMMKVTTRLFAAREVFVGGGVVAATSASPAVLTSTIEAGVALDAVDAVSFAVTKGVPLTTRLLTVTAAVGYAALGIYTLLVLED</sequence>
<protein>
    <submittedName>
        <fullName evidence="3">Uncharacterized protein</fullName>
    </submittedName>
</protein>
<feature type="region of interest" description="Disordered" evidence="1">
    <location>
        <begin position="1"/>
        <end position="21"/>
    </location>
</feature>
<keyword evidence="2" id="KW-0812">Transmembrane</keyword>
<dbReference type="KEGG" id="whr:OG579_08040"/>
<evidence type="ECO:0000256" key="2">
    <source>
        <dbReference type="SAM" id="Phobius"/>
    </source>
</evidence>
<feature type="transmembrane region" description="Helical" evidence="2">
    <location>
        <begin position="124"/>
        <end position="144"/>
    </location>
</feature>
<proteinExistence type="predicted"/>
<feature type="transmembrane region" description="Helical" evidence="2">
    <location>
        <begin position="27"/>
        <end position="47"/>
    </location>
</feature>
<keyword evidence="2" id="KW-1133">Transmembrane helix</keyword>
<dbReference type="EMBL" id="CP108021">
    <property type="protein sequence ID" value="WUM21713.1"/>
    <property type="molecule type" value="Genomic_DNA"/>
</dbReference>
<gene>
    <name evidence="3" type="ORF">OG579_08040</name>
</gene>
<accession>A0AAU4K6P8</accession>
<keyword evidence="2" id="KW-0472">Membrane</keyword>
<evidence type="ECO:0000256" key="1">
    <source>
        <dbReference type="SAM" id="MobiDB-lite"/>
    </source>
</evidence>
<organism evidence="3 4">
    <name type="scientific">Williamsia herbipolensis</name>
    <dbReference type="NCBI Taxonomy" id="1603258"/>
    <lineage>
        <taxon>Bacteria</taxon>
        <taxon>Bacillati</taxon>
        <taxon>Actinomycetota</taxon>
        <taxon>Actinomycetes</taxon>
        <taxon>Mycobacteriales</taxon>
        <taxon>Nocardiaceae</taxon>
        <taxon>Williamsia</taxon>
    </lineage>
</organism>
<dbReference type="Proteomes" id="UP001432128">
    <property type="component" value="Chromosome"/>
</dbReference>
<name>A0AAU4K6P8_9NOCA</name>
<evidence type="ECO:0000313" key="4">
    <source>
        <dbReference type="Proteomes" id="UP001432128"/>
    </source>
</evidence>